<evidence type="ECO:0000313" key="15">
    <source>
        <dbReference type="Proteomes" id="UP001177003"/>
    </source>
</evidence>
<evidence type="ECO:0000256" key="7">
    <source>
        <dbReference type="ARBA" id="ARBA00022917"/>
    </source>
</evidence>
<evidence type="ECO:0000256" key="4">
    <source>
        <dbReference type="ARBA" id="ARBA00022598"/>
    </source>
</evidence>
<dbReference type="EMBL" id="OX465081">
    <property type="protein sequence ID" value="CAI9285514.1"/>
    <property type="molecule type" value="Genomic_DNA"/>
</dbReference>
<evidence type="ECO:0000256" key="6">
    <source>
        <dbReference type="ARBA" id="ARBA00022840"/>
    </source>
</evidence>
<dbReference type="FunFam" id="3.40.50.620:FF:000078">
    <property type="entry name" value="Valine--tRNA ligase, mitochondrial"/>
    <property type="match status" value="1"/>
</dbReference>
<feature type="region of interest" description="Disordered" evidence="10">
    <location>
        <begin position="705"/>
        <end position="727"/>
    </location>
</feature>
<dbReference type="InterPro" id="IPR009008">
    <property type="entry name" value="Val/Leu/Ile-tRNA-synth_edit"/>
</dbReference>
<keyword evidence="8" id="KW-0030">Aminoacyl-tRNA synthetase</keyword>
<dbReference type="Gene3D" id="1.25.40.990">
    <property type="match status" value="1"/>
</dbReference>
<dbReference type="InterPro" id="IPR006527">
    <property type="entry name" value="F-box-assoc_dom_typ1"/>
</dbReference>
<comment type="similarity">
    <text evidence="1">Belongs to the class-I aminoacyl-tRNA synthetase family.</text>
</comment>
<feature type="region of interest" description="Disordered" evidence="10">
    <location>
        <begin position="263"/>
        <end position="296"/>
    </location>
</feature>
<feature type="domain" description="Aminoacyl-tRNA synthetase class Ia" evidence="11">
    <location>
        <begin position="340"/>
        <end position="593"/>
    </location>
</feature>
<feature type="compositionally biased region" description="Polar residues" evidence="10">
    <location>
        <begin position="974"/>
        <end position="984"/>
    </location>
</feature>
<sequence length="984" mass="111815">MELLPKDALFFQDSPQPRNQRRPSKSPQISLLLVIHKPKGINEGGNSYEYSNMTIWNPCTGDYKTLFKPNSREECYQVTVKASGLYYCASEDAYRLLRVTTGLNVYIYSLKSDSWRMLDSMKVLNSVIMDEPINLSGDEIDVSNDEIGDEMEEEVGSAPPISNRNMHKLNLSESDSKGNMLCKCKKCGTTYIAESSHGTGNLLRHKTACDLKHKSYKDVGQLLIQSNLKGTLGTRSPTFNADEFPTRSPRASAFTHLQRLQQEALGPPPSPTSSASNKKPLVPRLHPRSHSRSSRISFRPSSTVLMHKFYDLKNFSTLPSLSCKTPIALTESINPTHDPNDFEVGKRHKLEFINIFTDDGKINSNGGLGFVRMPCFEARVAITEALKSNELYKGEEKNEIRLGVCSRSNDVIEPMIKPQWYVNCNGIAKEALDVVMDENNKKIDILPKQYAAEWKRWLENICDWCVSRQLWWGHRVPARYVTLEDDKLKELGAYMDHWVVARDEKEAEAEARKVFSGKKFELVQDPDVLDTWFSSGLFPLSVLGWPDDTQDLKTFYPTAVLETGHDILFFWVAAMVMLEMIFGGDVPFQKYVVFDLFPAFIPISSRAPETPVQLHLMPSVSPPRSTARRNPYTDPENHIWSPQYTYVDKPETPAINPSYIPIPKRSRLPFTPSNDPVLDNSERELQAKAKRLARFRDEKICVQSKKEQRERKGDLDQYEHLDGDRNQTTESLAVKKYTRTAEREAALIRPMAILKKTMEYLLNLLDQAYDDRFLGLYNFLWDRMRERDFLISIASQMSRPNLGSDERVVQLPVQVKLMDERNMKLLDLSLAALSTRCSKDLELNLAKSLLCEMGQCTTVYPYNQLFGALVLKNYEMQDATLLSWNLIATTKANESSSHSGVANDKSDTYMTDFDDFFSCEFTTGGKSELQSYLEEPKLPRTGSMHPDIEVLCKQTLTMKIGDVNEDESDVPSAPSIQTQQSGLG</sequence>
<dbReference type="InterPro" id="IPR002303">
    <property type="entry name" value="Valyl-tRNA_ligase"/>
</dbReference>
<dbReference type="InterPro" id="IPR014729">
    <property type="entry name" value="Rossmann-like_a/b/a_fold"/>
</dbReference>
<dbReference type="SUPFAM" id="SSF50677">
    <property type="entry name" value="ValRS/IleRS/LeuRS editing domain"/>
    <property type="match status" value="1"/>
</dbReference>
<dbReference type="EC" id="6.1.1.9" evidence="2"/>
<evidence type="ECO:0000259" key="12">
    <source>
        <dbReference type="Pfam" id="PF03399"/>
    </source>
</evidence>
<keyword evidence="4" id="KW-0436">Ligase</keyword>
<accession>A0AA35Z4H6</accession>
<dbReference type="InterPro" id="IPR005062">
    <property type="entry name" value="SAC3/GANP/THP3_conserved"/>
</dbReference>
<feature type="domain" description="SAC3/GANP/THP3 conserved" evidence="12">
    <location>
        <begin position="701"/>
        <end position="785"/>
    </location>
</feature>
<dbReference type="InterPro" id="IPR002300">
    <property type="entry name" value="aa-tRNA-synth_Ia"/>
</dbReference>
<keyword evidence="3" id="KW-0963">Cytoplasm</keyword>
<dbReference type="PANTHER" id="PTHR11946:SF109">
    <property type="entry name" value="VALINE--TRNA LIGASE"/>
    <property type="match status" value="1"/>
</dbReference>
<feature type="domain" description="F-box associated beta-propeller type 1" evidence="13">
    <location>
        <begin position="49"/>
        <end position="135"/>
    </location>
</feature>
<dbReference type="GO" id="GO:0002161">
    <property type="term" value="F:aminoacyl-tRNA deacylase activity"/>
    <property type="evidence" value="ECO:0007669"/>
    <property type="project" value="InterPro"/>
</dbReference>
<evidence type="ECO:0000256" key="1">
    <source>
        <dbReference type="ARBA" id="ARBA00005594"/>
    </source>
</evidence>
<dbReference type="Pfam" id="PF03399">
    <property type="entry name" value="SAC3_GANP"/>
    <property type="match status" value="1"/>
</dbReference>
<reference evidence="14" key="1">
    <citation type="submission" date="2023-04" db="EMBL/GenBank/DDBJ databases">
        <authorList>
            <person name="Vijverberg K."/>
            <person name="Xiong W."/>
            <person name="Schranz E."/>
        </authorList>
    </citation>
    <scope>NUCLEOTIDE SEQUENCE</scope>
</reference>
<gene>
    <name evidence="14" type="ORF">LSALG_LOCUS24976</name>
</gene>
<evidence type="ECO:0000256" key="5">
    <source>
        <dbReference type="ARBA" id="ARBA00022741"/>
    </source>
</evidence>
<organism evidence="14 15">
    <name type="scientific">Lactuca saligna</name>
    <name type="common">Willowleaf lettuce</name>
    <dbReference type="NCBI Taxonomy" id="75948"/>
    <lineage>
        <taxon>Eukaryota</taxon>
        <taxon>Viridiplantae</taxon>
        <taxon>Streptophyta</taxon>
        <taxon>Embryophyta</taxon>
        <taxon>Tracheophyta</taxon>
        <taxon>Spermatophyta</taxon>
        <taxon>Magnoliopsida</taxon>
        <taxon>eudicotyledons</taxon>
        <taxon>Gunneridae</taxon>
        <taxon>Pentapetalae</taxon>
        <taxon>asterids</taxon>
        <taxon>campanulids</taxon>
        <taxon>Asterales</taxon>
        <taxon>Asteraceae</taxon>
        <taxon>Cichorioideae</taxon>
        <taxon>Cichorieae</taxon>
        <taxon>Lactucinae</taxon>
        <taxon>Lactuca</taxon>
    </lineage>
</organism>
<evidence type="ECO:0000256" key="3">
    <source>
        <dbReference type="ARBA" id="ARBA00022490"/>
    </source>
</evidence>
<feature type="region of interest" description="Disordered" evidence="10">
    <location>
        <begin position="615"/>
        <end position="636"/>
    </location>
</feature>
<dbReference type="GO" id="GO:0006438">
    <property type="term" value="P:valyl-tRNA aminoacylation"/>
    <property type="evidence" value="ECO:0007669"/>
    <property type="project" value="InterPro"/>
</dbReference>
<keyword evidence="5" id="KW-0547">Nucleotide-binding</keyword>
<name>A0AA35Z4H6_LACSI</name>
<dbReference type="GO" id="GO:0004832">
    <property type="term" value="F:valine-tRNA ligase activity"/>
    <property type="evidence" value="ECO:0007669"/>
    <property type="project" value="UniProtKB-EC"/>
</dbReference>
<dbReference type="GO" id="GO:0005829">
    <property type="term" value="C:cytosol"/>
    <property type="evidence" value="ECO:0007669"/>
    <property type="project" value="TreeGrafter"/>
</dbReference>
<evidence type="ECO:0000256" key="8">
    <source>
        <dbReference type="ARBA" id="ARBA00023146"/>
    </source>
</evidence>
<dbReference type="AlphaFoldDB" id="A0AA35Z4H6"/>
<protein>
    <recommendedName>
        <fullName evidence="2">valine--tRNA ligase</fullName>
        <ecNumber evidence="2">6.1.1.9</ecNumber>
    </recommendedName>
    <alternativeName>
        <fullName evidence="9">Valyl-tRNA synthetase</fullName>
    </alternativeName>
</protein>
<feature type="region of interest" description="Disordered" evidence="10">
    <location>
        <begin position="964"/>
        <end position="984"/>
    </location>
</feature>
<evidence type="ECO:0000313" key="14">
    <source>
        <dbReference type="EMBL" id="CAI9285514.1"/>
    </source>
</evidence>
<dbReference type="Pfam" id="PF07734">
    <property type="entry name" value="FBA_1"/>
    <property type="match status" value="1"/>
</dbReference>
<keyword evidence="7" id="KW-0648">Protein biosynthesis</keyword>
<dbReference type="Gene3D" id="3.40.50.620">
    <property type="entry name" value="HUPs"/>
    <property type="match status" value="1"/>
</dbReference>
<keyword evidence="15" id="KW-1185">Reference proteome</keyword>
<dbReference type="GO" id="GO:0005524">
    <property type="term" value="F:ATP binding"/>
    <property type="evidence" value="ECO:0007669"/>
    <property type="project" value="UniProtKB-KW"/>
</dbReference>
<dbReference type="Proteomes" id="UP001177003">
    <property type="component" value="Chromosome 5"/>
</dbReference>
<keyword evidence="6" id="KW-0067">ATP-binding</keyword>
<evidence type="ECO:0000256" key="9">
    <source>
        <dbReference type="ARBA" id="ARBA00029936"/>
    </source>
</evidence>
<evidence type="ECO:0000259" key="13">
    <source>
        <dbReference type="Pfam" id="PF07734"/>
    </source>
</evidence>
<dbReference type="Pfam" id="PF00133">
    <property type="entry name" value="tRNA-synt_1"/>
    <property type="match status" value="1"/>
</dbReference>
<dbReference type="SUPFAM" id="SSF52374">
    <property type="entry name" value="Nucleotidylyl transferase"/>
    <property type="match status" value="1"/>
</dbReference>
<dbReference type="PANTHER" id="PTHR11946">
    <property type="entry name" value="VALYL-TRNA SYNTHETASES"/>
    <property type="match status" value="1"/>
</dbReference>
<evidence type="ECO:0000256" key="10">
    <source>
        <dbReference type="SAM" id="MobiDB-lite"/>
    </source>
</evidence>
<proteinExistence type="inferred from homology"/>
<evidence type="ECO:0000259" key="11">
    <source>
        <dbReference type="Pfam" id="PF00133"/>
    </source>
</evidence>
<evidence type="ECO:0000256" key="2">
    <source>
        <dbReference type="ARBA" id="ARBA00013169"/>
    </source>
</evidence>